<dbReference type="PRINTS" id="PR00252">
    <property type="entry name" value="NRIONCHANNEL"/>
</dbReference>
<dbReference type="InterPro" id="IPR016098">
    <property type="entry name" value="CAP/MinC_C"/>
</dbReference>
<feature type="transmembrane region" description="Helical" evidence="7">
    <location>
        <begin position="544"/>
        <end position="562"/>
    </location>
</feature>
<dbReference type="InterPro" id="IPR017901">
    <property type="entry name" value="C-CAP_CF_C-like"/>
</dbReference>
<dbReference type="GO" id="GO:0005096">
    <property type="term" value="F:GTPase activator activity"/>
    <property type="evidence" value="ECO:0007669"/>
    <property type="project" value="InterPro"/>
</dbReference>
<dbReference type="GO" id="GO:1990075">
    <property type="term" value="C:periciliary membrane compartment"/>
    <property type="evidence" value="ECO:0007669"/>
    <property type="project" value="TreeGrafter"/>
</dbReference>
<feature type="transmembrane region" description="Helical" evidence="7">
    <location>
        <begin position="568"/>
        <end position="591"/>
    </location>
</feature>
<name>A0AAD5UEH3_9FUNG</name>
<dbReference type="InterPro" id="IPR006029">
    <property type="entry name" value="Neurotrans-gated_channel_TM"/>
</dbReference>
<dbReference type="InterPro" id="IPR006201">
    <property type="entry name" value="Neur_channel"/>
</dbReference>
<evidence type="ECO:0000259" key="8">
    <source>
        <dbReference type="PROSITE" id="PS51329"/>
    </source>
</evidence>
<dbReference type="InterPro" id="IPR038050">
    <property type="entry name" value="Neuro_actylchol_rec"/>
</dbReference>
<keyword evidence="5 7" id="KW-1133">Transmembrane helix</keyword>
<evidence type="ECO:0000256" key="3">
    <source>
        <dbReference type="ARBA" id="ARBA00022692"/>
    </source>
</evidence>
<dbReference type="GO" id="GO:0005929">
    <property type="term" value="C:cilium"/>
    <property type="evidence" value="ECO:0007669"/>
    <property type="project" value="TreeGrafter"/>
</dbReference>
<feature type="transmembrane region" description="Helical" evidence="7">
    <location>
        <begin position="512"/>
        <end position="532"/>
    </location>
</feature>
<comment type="caution">
    <text evidence="9">The sequence shown here is derived from an EMBL/GenBank/DDBJ whole genome shotgun (WGS) entry which is preliminary data.</text>
</comment>
<evidence type="ECO:0000256" key="7">
    <source>
        <dbReference type="SAM" id="Phobius"/>
    </source>
</evidence>
<dbReference type="Pfam" id="PF02931">
    <property type="entry name" value="Neur_chan_LBD"/>
    <property type="match status" value="1"/>
</dbReference>
<comment type="similarity">
    <text evidence="2">Belongs to the TBCC family.</text>
</comment>
<evidence type="ECO:0000256" key="1">
    <source>
        <dbReference type="ARBA" id="ARBA00004141"/>
    </source>
</evidence>
<dbReference type="GO" id="GO:0005230">
    <property type="term" value="F:extracellular ligand-gated monoatomic ion channel activity"/>
    <property type="evidence" value="ECO:0007669"/>
    <property type="project" value="InterPro"/>
</dbReference>
<dbReference type="Proteomes" id="UP001210925">
    <property type="component" value="Unassembled WGS sequence"/>
</dbReference>
<dbReference type="InterPro" id="IPR006202">
    <property type="entry name" value="Neur_chan_lig-bd"/>
</dbReference>
<dbReference type="PANTHER" id="PTHR15440:SF0">
    <property type="entry name" value="PROTEIN XRP2"/>
    <property type="match status" value="1"/>
</dbReference>
<dbReference type="Gene3D" id="2.70.170.10">
    <property type="entry name" value="Neurotransmitter-gated ion-channel ligand-binding domain"/>
    <property type="match status" value="1"/>
</dbReference>
<dbReference type="GO" id="GO:0004888">
    <property type="term" value="F:transmembrane signaling receptor activity"/>
    <property type="evidence" value="ECO:0007669"/>
    <property type="project" value="InterPro"/>
</dbReference>
<dbReference type="GO" id="GO:0000166">
    <property type="term" value="F:nucleotide binding"/>
    <property type="evidence" value="ECO:0007669"/>
    <property type="project" value="UniProtKB-KW"/>
</dbReference>
<gene>
    <name evidence="9" type="primary">GLRA3</name>
    <name evidence="9" type="ORF">HK103_000771</name>
</gene>
<dbReference type="InterPro" id="IPR036734">
    <property type="entry name" value="Neur_chan_lig-bd_sf"/>
</dbReference>
<evidence type="ECO:0000256" key="2">
    <source>
        <dbReference type="ARBA" id="ARBA00008848"/>
    </source>
</evidence>
<evidence type="ECO:0000256" key="4">
    <source>
        <dbReference type="ARBA" id="ARBA00022741"/>
    </source>
</evidence>
<evidence type="ECO:0000256" key="5">
    <source>
        <dbReference type="ARBA" id="ARBA00022989"/>
    </source>
</evidence>
<dbReference type="EMBL" id="JADGKB010000114">
    <property type="protein sequence ID" value="KAJ3253277.1"/>
    <property type="molecule type" value="Genomic_DNA"/>
</dbReference>
<feature type="transmembrane region" description="Helical" evidence="7">
    <location>
        <begin position="455"/>
        <end position="475"/>
    </location>
</feature>
<dbReference type="SUPFAM" id="SSF63712">
    <property type="entry name" value="Nicotinic receptor ligand binding domain-like"/>
    <property type="match status" value="1"/>
</dbReference>
<comment type="subcellular location">
    <subcellularLocation>
        <location evidence="1">Membrane</location>
        <topology evidence="1">Multi-pass membrane protein</topology>
    </subcellularLocation>
</comment>
<dbReference type="InterPro" id="IPR012945">
    <property type="entry name" value="Tubulin-bd_cofactor_C_dom"/>
</dbReference>
<keyword evidence="4" id="KW-0547">Nucleotide-binding</keyword>
<evidence type="ECO:0000256" key="6">
    <source>
        <dbReference type="ARBA" id="ARBA00023136"/>
    </source>
</evidence>
<keyword evidence="9" id="KW-0675">Receptor</keyword>
<dbReference type="Pfam" id="PF07986">
    <property type="entry name" value="TBCC"/>
    <property type="match status" value="1"/>
</dbReference>
<dbReference type="AlphaFoldDB" id="A0AAD5UEH3"/>
<dbReference type="Gene3D" id="2.160.20.70">
    <property type="match status" value="1"/>
</dbReference>
<dbReference type="SMART" id="SM00673">
    <property type="entry name" value="CARP"/>
    <property type="match status" value="2"/>
</dbReference>
<feature type="domain" description="C-CAP/cofactor C-like" evidence="8">
    <location>
        <begin position="50"/>
        <end position="201"/>
    </location>
</feature>
<dbReference type="PANTHER" id="PTHR15440">
    <property type="entry name" value="XRP2 PROTEIN"/>
    <property type="match status" value="1"/>
</dbReference>
<dbReference type="GO" id="GO:0006892">
    <property type="term" value="P:post-Golgi vesicle-mediated transport"/>
    <property type="evidence" value="ECO:0007669"/>
    <property type="project" value="TreeGrafter"/>
</dbReference>
<dbReference type="InterPro" id="IPR036719">
    <property type="entry name" value="Neuro-gated_channel_TM_sf"/>
</dbReference>
<dbReference type="InterPro" id="IPR039093">
    <property type="entry name" value="XRP2"/>
</dbReference>
<protein>
    <submittedName>
        <fullName evidence="9">Glycine receptor subunit alpha-3</fullName>
    </submittedName>
</protein>
<feature type="transmembrane region" description="Helical" evidence="7">
    <location>
        <begin position="482"/>
        <end position="500"/>
    </location>
</feature>
<dbReference type="PROSITE" id="PS51329">
    <property type="entry name" value="C_CAP_COFACTOR_C"/>
    <property type="match status" value="1"/>
</dbReference>
<dbReference type="Gene3D" id="1.20.58.390">
    <property type="entry name" value="Neurotransmitter-gated ion-channel transmembrane domain"/>
    <property type="match status" value="1"/>
</dbReference>
<keyword evidence="3 7" id="KW-0812">Transmembrane</keyword>
<dbReference type="Pfam" id="PF02932">
    <property type="entry name" value="Neur_chan_memb"/>
    <property type="match status" value="1"/>
</dbReference>
<sequence>MNLNTPSRPRVEYSTKMPELNKVNRLITMSEEEKQVDKPTVEKEPEPILPTLPKKKLTAKDVTIANITNGIIIKKGVFTDPVPFQIQDCSSVKIFLQDCYQQVTVDAVTDSLIFIGPCEGSVFIRDCKNCTFICAGQQLRLRGCENLYMNIYCNGQPIIETSKDIYFSCFQFYYPELQSLFDKVRLNVYKNDWIGVYDFNDAGANNWTVAVPKIDFLPSDCSIEKSVVPQTTNQYEQNAQLNFTFENVQGGAPYDNLTRPYAFIQPTVVQAQFRLNRLFNVDPKVNQFSMDLFLRLRWNDPRLTFPENLQNEALRIDPSQIWTPDVYFYNEATDATPLDQTLKISNDGTVFWSRHFLMTWATGFDLHDFPFDSQKLPLQLVSYSNNQFTMSVQWYNDSGGATYPDPIVNKTFSSVLWSLDQVSATNSTILFRDNQPLFDFLTYTLYITRDPSVYILKYILPLFFIALCSTLTYWIDPTAVPARVGFGVSLLLATITLNFVVSADLPKVNYTYIAIIFLFVFIAMIEFAVVHVLRVSLSPTIENIFRAVAPFELILFTVYIFLPGSDINGARIALIVLMILIGVFGASYFMYSHYLYKKAQKAEKDGEVVGPEQLSPFRAMFGRK</sequence>
<keyword evidence="10" id="KW-1185">Reference proteome</keyword>
<reference evidence="9" key="1">
    <citation type="submission" date="2020-05" db="EMBL/GenBank/DDBJ databases">
        <title>Phylogenomic resolution of chytrid fungi.</title>
        <authorList>
            <person name="Stajich J.E."/>
            <person name="Amses K."/>
            <person name="Simmons R."/>
            <person name="Seto K."/>
            <person name="Myers J."/>
            <person name="Bonds A."/>
            <person name="Quandt C.A."/>
            <person name="Barry K."/>
            <person name="Liu P."/>
            <person name="Grigoriev I."/>
            <person name="Longcore J.E."/>
            <person name="James T.Y."/>
        </authorList>
    </citation>
    <scope>NUCLEOTIDE SEQUENCE</scope>
    <source>
        <strain evidence="9">PLAUS21</strain>
    </source>
</reference>
<accession>A0AAD5UEH3</accession>
<evidence type="ECO:0000313" key="9">
    <source>
        <dbReference type="EMBL" id="KAJ3253277.1"/>
    </source>
</evidence>
<dbReference type="SUPFAM" id="SSF90112">
    <property type="entry name" value="Neurotransmitter-gated ion-channel transmembrane pore"/>
    <property type="match status" value="1"/>
</dbReference>
<keyword evidence="6 7" id="KW-0472">Membrane</keyword>
<dbReference type="InterPro" id="IPR006599">
    <property type="entry name" value="CARP_motif"/>
</dbReference>
<proteinExistence type="inferred from homology"/>
<evidence type="ECO:0000313" key="10">
    <source>
        <dbReference type="Proteomes" id="UP001210925"/>
    </source>
</evidence>
<organism evidence="9 10">
    <name type="scientific">Boothiomyces macroporosus</name>
    <dbReference type="NCBI Taxonomy" id="261099"/>
    <lineage>
        <taxon>Eukaryota</taxon>
        <taxon>Fungi</taxon>
        <taxon>Fungi incertae sedis</taxon>
        <taxon>Chytridiomycota</taxon>
        <taxon>Chytridiomycota incertae sedis</taxon>
        <taxon>Chytridiomycetes</taxon>
        <taxon>Rhizophydiales</taxon>
        <taxon>Terramycetaceae</taxon>
        <taxon>Boothiomyces</taxon>
    </lineage>
</organism>